<organism evidence="1 2">
    <name type="scientific">Catharanthus roseus</name>
    <name type="common">Madagascar periwinkle</name>
    <name type="synonym">Vinca rosea</name>
    <dbReference type="NCBI Taxonomy" id="4058"/>
    <lineage>
        <taxon>Eukaryota</taxon>
        <taxon>Viridiplantae</taxon>
        <taxon>Streptophyta</taxon>
        <taxon>Embryophyta</taxon>
        <taxon>Tracheophyta</taxon>
        <taxon>Spermatophyta</taxon>
        <taxon>Magnoliopsida</taxon>
        <taxon>eudicotyledons</taxon>
        <taxon>Gunneridae</taxon>
        <taxon>Pentapetalae</taxon>
        <taxon>asterids</taxon>
        <taxon>lamiids</taxon>
        <taxon>Gentianales</taxon>
        <taxon>Apocynaceae</taxon>
        <taxon>Rauvolfioideae</taxon>
        <taxon>Vinceae</taxon>
        <taxon>Catharanthinae</taxon>
        <taxon>Catharanthus</taxon>
    </lineage>
</organism>
<protein>
    <submittedName>
        <fullName evidence="1">Uncharacterized protein</fullName>
    </submittedName>
</protein>
<name>A0ACC0C6H3_CATRO</name>
<evidence type="ECO:0000313" key="1">
    <source>
        <dbReference type="EMBL" id="KAI5680536.1"/>
    </source>
</evidence>
<accession>A0ACC0C6H3</accession>
<evidence type="ECO:0000313" key="2">
    <source>
        <dbReference type="Proteomes" id="UP001060085"/>
    </source>
</evidence>
<proteinExistence type="predicted"/>
<gene>
    <name evidence="1" type="ORF">M9H77_01763</name>
</gene>
<dbReference type="Proteomes" id="UP001060085">
    <property type="component" value="Linkage Group LG01"/>
</dbReference>
<sequence length="764" mass="84943">MNSVGRQMQRSSSTGHHHRQYSDNFIDTAFNNKWLQSAGLHHLQSSKTSIPPLQDFGFFGNNGGGQGSKRGRNGEKGVKGGGREDPSTPLASSRSSSMRKSGPGEDMSVGEFSPGLLDLYSFDTDLIPEFPSQSDRSFGSQHTRGRSFDGSPSISANKLINNARGSSDNKLLKSFSVDSDKANNVAKIKVVVRKRPLNKKEITKKEEDIITINPITNSLTVHETKLKVDLTEYVERHEFVFDAILNENVSNDDVYAETVEPVVPIIFQRTKATCFAYGQTGSGKTYTMQPLPLKASRDIFTLMDHRYRNQGFQLHVSFFEIYGGKVFDLLNDRKKLCMREDGKQQVCIVGLQEYRVSDVETVKELIEKGNATRSTGTTGANEESSRSHAILQLAVKRKVDGNESKPARMVGKLSFIDLAGSERGADTTDNDKQTRMEGAEINKSLLALKECIRALDNDQGHIPFRGSKLTEVLRDSFVGDSRTVMISCISPNSGSCEHTLNTLRYADRVKSLSKGNNSKREPLSALSLRNSIAVSSGLQSVSGSDEKAIDVPQYPETRKFGWAKQIEKESSQSPKIERVPSGRSLNNMTSAVGSDYHKQFGFNLERVPSGRVQSSQVHLNEDDFAYSEGLSEQDKSSWLTANLGDERTKRVEDKMHTRIKDGDPSDPEANNLHLDDDLTVLLKEEEDLINAHRKQVEETMDIVKLEMNLLVEVDQPGNQLDDYISRLNGILSQKAAGILQLQSRLVEFQKNLKNHQVLVFTSGH</sequence>
<dbReference type="EMBL" id="CM044701">
    <property type="protein sequence ID" value="KAI5680536.1"/>
    <property type="molecule type" value="Genomic_DNA"/>
</dbReference>
<keyword evidence="2" id="KW-1185">Reference proteome</keyword>
<reference evidence="2" key="1">
    <citation type="journal article" date="2023" name="Nat. Plants">
        <title>Single-cell RNA sequencing provides a high-resolution roadmap for understanding the multicellular compartmentation of specialized metabolism.</title>
        <authorList>
            <person name="Sun S."/>
            <person name="Shen X."/>
            <person name="Li Y."/>
            <person name="Li Y."/>
            <person name="Wang S."/>
            <person name="Li R."/>
            <person name="Zhang H."/>
            <person name="Shen G."/>
            <person name="Guo B."/>
            <person name="Wei J."/>
            <person name="Xu J."/>
            <person name="St-Pierre B."/>
            <person name="Chen S."/>
            <person name="Sun C."/>
        </authorList>
    </citation>
    <scope>NUCLEOTIDE SEQUENCE [LARGE SCALE GENOMIC DNA]</scope>
</reference>
<comment type="caution">
    <text evidence="1">The sequence shown here is derived from an EMBL/GenBank/DDBJ whole genome shotgun (WGS) entry which is preliminary data.</text>
</comment>